<dbReference type="InterPro" id="IPR014729">
    <property type="entry name" value="Rossmann-like_a/b/a_fold"/>
</dbReference>
<dbReference type="PANTHER" id="PTHR30336">
    <property type="entry name" value="INNER MEMBRANE PROTEIN, PROBABLE PERMEASE"/>
    <property type="match status" value="1"/>
</dbReference>
<feature type="domain" description="DUF218" evidence="2">
    <location>
        <begin position="96"/>
        <end position="265"/>
    </location>
</feature>
<comment type="caution">
    <text evidence="3">The sequence shown here is derived from an EMBL/GenBank/DDBJ whole genome shotgun (WGS) entry which is preliminary data.</text>
</comment>
<dbReference type="RefSeq" id="WP_320423727.1">
    <property type="nucleotide sequence ID" value="NZ_JAXCLA010000004.1"/>
</dbReference>
<dbReference type="InterPro" id="IPR003848">
    <property type="entry name" value="DUF218"/>
</dbReference>
<keyword evidence="1" id="KW-0472">Membrane</keyword>
<evidence type="ECO:0000313" key="3">
    <source>
        <dbReference type="EMBL" id="MDY0745834.1"/>
    </source>
</evidence>
<dbReference type="Gene3D" id="3.40.50.620">
    <property type="entry name" value="HUPs"/>
    <property type="match status" value="1"/>
</dbReference>
<dbReference type="Pfam" id="PF02698">
    <property type="entry name" value="DUF218"/>
    <property type="match status" value="1"/>
</dbReference>
<dbReference type="EMBL" id="JAXCLA010000004">
    <property type="protein sequence ID" value="MDY0745834.1"/>
    <property type="molecule type" value="Genomic_DNA"/>
</dbReference>
<organism evidence="3 4">
    <name type="scientific">Roseateles agri</name>
    <dbReference type="NCBI Taxonomy" id="3098619"/>
    <lineage>
        <taxon>Bacteria</taxon>
        <taxon>Pseudomonadati</taxon>
        <taxon>Pseudomonadota</taxon>
        <taxon>Betaproteobacteria</taxon>
        <taxon>Burkholderiales</taxon>
        <taxon>Sphaerotilaceae</taxon>
        <taxon>Roseateles</taxon>
    </lineage>
</organism>
<feature type="transmembrane region" description="Helical" evidence="1">
    <location>
        <begin position="12"/>
        <end position="36"/>
    </location>
</feature>
<protein>
    <submittedName>
        <fullName evidence="3">YdcF family protein</fullName>
    </submittedName>
</protein>
<keyword evidence="4" id="KW-1185">Reference proteome</keyword>
<evidence type="ECO:0000256" key="1">
    <source>
        <dbReference type="SAM" id="Phobius"/>
    </source>
</evidence>
<gene>
    <name evidence="3" type="ORF">SNE35_15040</name>
</gene>
<dbReference type="CDD" id="cd06259">
    <property type="entry name" value="YdcF-like"/>
    <property type="match status" value="1"/>
</dbReference>
<dbReference type="Proteomes" id="UP001285263">
    <property type="component" value="Unassembled WGS sequence"/>
</dbReference>
<evidence type="ECO:0000259" key="2">
    <source>
        <dbReference type="Pfam" id="PF02698"/>
    </source>
</evidence>
<proteinExistence type="predicted"/>
<accession>A0ABU5DHR6</accession>
<sequence length="270" mass="29668">MNIADLVHGLKPLLLVLLLPPVPLMLLIALGGVLMLRRHMRWGMSMLMLGLLGLWLSCCEGSTRWLNRYLLDTPAALNARDLAALHRQQLATHDVAVLVLGAGVRDYVPEYMGPGLQPLTEERLRYGVWLARRLEAPLGFTGGIGWGARNKLFTEAALVERAARDQFDTPLRWAESRSRDTRENASLSLPLLKASGVRKLVLVTHVEHMPRALKNFHEAAQGANAMEIIAAPVGLMSNGTGAWLDWCPSGEGASGVRYVVYEWLGSLAGH</sequence>
<keyword evidence="1" id="KW-0812">Transmembrane</keyword>
<evidence type="ECO:0000313" key="4">
    <source>
        <dbReference type="Proteomes" id="UP001285263"/>
    </source>
</evidence>
<dbReference type="InterPro" id="IPR051599">
    <property type="entry name" value="Cell_Envelope_Assoc"/>
</dbReference>
<dbReference type="PANTHER" id="PTHR30336:SF4">
    <property type="entry name" value="ENVELOPE BIOGENESIS FACTOR ELYC"/>
    <property type="match status" value="1"/>
</dbReference>
<reference evidence="3 4" key="1">
    <citation type="submission" date="2023-11" db="EMBL/GenBank/DDBJ databases">
        <title>Paucibacter sp. nov., isolated from fresh soil in Korea.</title>
        <authorList>
            <person name="Le N.T.T."/>
        </authorList>
    </citation>
    <scope>NUCLEOTIDE SEQUENCE [LARGE SCALE GENOMIC DNA]</scope>
    <source>
        <strain evidence="3 4">R3-3</strain>
    </source>
</reference>
<name>A0ABU5DHR6_9BURK</name>
<keyword evidence="1" id="KW-1133">Transmembrane helix</keyword>